<dbReference type="AlphaFoldDB" id="A0A699GKE6"/>
<reference evidence="2" key="1">
    <citation type="journal article" date="2019" name="Sci. Rep.">
        <title>Draft genome of Tanacetum cinerariifolium, the natural source of mosquito coil.</title>
        <authorList>
            <person name="Yamashiro T."/>
            <person name="Shiraishi A."/>
            <person name="Satake H."/>
            <person name="Nakayama K."/>
        </authorList>
    </citation>
    <scope>NUCLEOTIDE SEQUENCE</scope>
</reference>
<accession>A0A699GKE6</accession>
<evidence type="ECO:0000256" key="1">
    <source>
        <dbReference type="SAM" id="MobiDB-lite"/>
    </source>
</evidence>
<evidence type="ECO:0000313" key="2">
    <source>
        <dbReference type="EMBL" id="GEU28585.1"/>
    </source>
</evidence>
<gene>
    <name evidence="2" type="ORF">Tci_000563</name>
</gene>
<proteinExistence type="predicted"/>
<sequence length="1087" mass="116071">MKLPRLIHSCWKNSMVPPPFGAERGRTADDAVDVDVGEDGELAVARIEAAHVGRVRAHQAARVFREIEVVVARRVGAQRGIVVFRRQRQRRAAAPAAHHFRSQQVLRGFIAGLAADEVVERTHPAGVFAQHHERAVAAQLHRLGHGDRLARFTVFAEDEFAGGDGAFLAGQGRNAAAGHERLRNRVAEAERILGVGVGAEAVLADQGDAVRAFELVHRLGDGHVQCGRVAGIDGQRHVAGAGLECGVPVRGRIVVHVAQLLGAPGHALLERQREAGQRRLGHAQRLESLEAQGHAHPGVAVVGPAVGRRDVVGHALQQCAPAGGVVDVQHRVQAHRHAERVERLARGGVLGWIGGHLVEECRERPVHALEAARIDHRHLRVGHEPAGRVDLVAGNKVLDGRAVDAGPAFDIGKQQVHQFRNLGGKVVDVAVPVAVVGGGKQDAGVVVEEHEAHIVQGGHALGAVHIAVGQIENAAQALGAARFQRRDRRQLRHIAGLLAHAAGGIGRALEVGIMLAHHRFQRDPGQVRGVVRHRVDAAADGVQRGFVRQARVLMVLVVRLGGGHGDVLSVGDVGSLARFDARAGVHRVAEGGGPFVRGAADAHDAAQRLVRDHAVPGIKRQHVVAVNLPGGMGGRLRPEPQRGNRPVRRQWRRPGDGRVFHGHCVEVGAQLRAQGAFGAVPGEVGADGVAQAGVLDVLERQSGQAAHAVGRRVQRQLGDVVAVTDGRLRMVRLAQRVMVVARQAVQRGAGRAAQRFHELLGAVRGAGHQALERVGRVCVRLQQGQHALVLGNGAEGQRREIHHQEILVVAFDGGRQPLAIDADDFQCKPARGGNGVGMDVAGRRRQPRHHRVRARLREHALTQFGGQVGMDGQFARDQAVGFGVGVADRMAVALERAARRRGHGLDDLAGQRGFVVGHHFDVGGVGQGGSSCRDNQAQRRSLRRARPGALLPWCHGGLNLVRQIRLDEVLACIVQQLDVGRMVDGFDTDDLVGDIGMALGQVAHERQLFHAGADHQNLLGVAQHGNHVVHIAVIRFGAVVAGYAAFLVLRAGLDDIGLGVVTGEMDDMGFGLVQPDNCVLERHGDFP</sequence>
<name>A0A699GKE6_TANCI</name>
<feature type="region of interest" description="Disordered" evidence="1">
    <location>
        <begin position="629"/>
        <end position="648"/>
    </location>
</feature>
<protein>
    <submittedName>
        <fullName evidence="2">Uncharacterized protein</fullName>
    </submittedName>
</protein>
<dbReference type="EMBL" id="BKCJ010000009">
    <property type="protein sequence ID" value="GEU28585.1"/>
    <property type="molecule type" value="Genomic_DNA"/>
</dbReference>
<comment type="caution">
    <text evidence="2">The sequence shown here is derived from an EMBL/GenBank/DDBJ whole genome shotgun (WGS) entry which is preliminary data.</text>
</comment>
<organism evidence="2">
    <name type="scientific">Tanacetum cinerariifolium</name>
    <name type="common">Dalmatian daisy</name>
    <name type="synonym">Chrysanthemum cinerariifolium</name>
    <dbReference type="NCBI Taxonomy" id="118510"/>
    <lineage>
        <taxon>Eukaryota</taxon>
        <taxon>Viridiplantae</taxon>
        <taxon>Streptophyta</taxon>
        <taxon>Embryophyta</taxon>
        <taxon>Tracheophyta</taxon>
        <taxon>Spermatophyta</taxon>
        <taxon>Magnoliopsida</taxon>
        <taxon>eudicotyledons</taxon>
        <taxon>Gunneridae</taxon>
        <taxon>Pentapetalae</taxon>
        <taxon>asterids</taxon>
        <taxon>campanulids</taxon>
        <taxon>Asterales</taxon>
        <taxon>Asteraceae</taxon>
        <taxon>Asteroideae</taxon>
        <taxon>Anthemideae</taxon>
        <taxon>Anthemidinae</taxon>
        <taxon>Tanacetum</taxon>
    </lineage>
</organism>